<feature type="repeat" description="Cell wall-binding" evidence="2">
    <location>
        <begin position="298"/>
        <end position="317"/>
    </location>
</feature>
<protein>
    <submittedName>
        <fullName evidence="4">Glucan-binding domain-containing protein</fullName>
    </submittedName>
</protein>
<dbReference type="Pfam" id="PF19127">
    <property type="entry name" value="Choline_bind_3"/>
    <property type="match status" value="1"/>
</dbReference>
<feature type="signal peptide" evidence="3">
    <location>
        <begin position="1"/>
        <end position="24"/>
    </location>
</feature>
<evidence type="ECO:0000256" key="3">
    <source>
        <dbReference type="SAM" id="SignalP"/>
    </source>
</evidence>
<dbReference type="STRING" id="471855.Shel_02530"/>
<dbReference type="PROSITE" id="PS51257">
    <property type="entry name" value="PROKAR_LIPOPROTEIN"/>
    <property type="match status" value="1"/>
</dbReference>
<reference evidence="4 5" key="1">
    <citation type="journal article" date="2009" name="Stand. Genomic Sci.">
        <title>Complete genome sequence of Slackia heliotrinireducens type strain (RHS 1).</title>
        <authorList>
            <person name="Pukall R."/>
            <person name="Lapidus A."/>
            <person name="Nolan M."/>
            <person name="Copeland A."/>
            <person name="Glavina Del Rio T."/>
            <person name="Lucas S."/>
            <person name="Chen F."/>
            <person name="Tice H."/>
            <person name="Cheng J.F."/>
            <person name="Chertkov O."/>
            <person name="Bruce D."/>
            <person name="Goodwin L."/>
            <person name="Kuske C."/>
            <person name="Brettin T."/>
            <person name="Detter J.C."/>
            <person name="Han C."/>
            <person name="Pitluck S."/>
            <person name="Pati A."/>
            <person name="Mavrommatis K."/>
            <person name="Ivanova N."/>
            <person name="Ovchinnikova G."/>
            <person name="Chen A."/>
            <person name="Palaniappan K."/>
            <person name="Schneider S."/>
            <person name="Rohde M."/>
            <person name="Chain P."/>
            <person name="D'haeseleer P."/>
            <person name="Goker M."/>
            <person name="Bristow J."/>
            <person name="Eisen J.A."/>
            <person name="Markowitz V."/>
            <person name="Kyrpides N.C."/>
            <person name="Klenk H.P."/>
            <person name="Hugenholtz P."/>
        </authorList>
    </citation>
    <scope>NUCLEOTIDE SEQUENCE [LARGE SCALE GENOMIC DNA]</scope>
    <source>
        <strain evidence="5">ATCC 29202 / DSM 20476 / NCTC 11029 / RHS 1</strain>
    </source>
</reference>
<dbReference type="InterPro" id="IPR018337">
    <property type="entry name" value="Cell_wall/Cho-bd_repeat"/>
</dbReference>
<dbReference type="EMBL" id="CP001684">
    <property type="protein sequence ID" value="ACV21321.1"/>
    <property type="molecule type" value="Genomic_DNA"/>
</dbReference>
<dbReference type="eggNOG" id="COG5263">
    <property type="taxonomic scope" value="Bacteria"/>
</dbReference>
<dbReference type="Pfam" id="PF01473">
    <property type="entry name" value="Choline_bind_1"/>
    <property type="match status" value="2"/>
</dbReference>
<name>C7N1M9_SLAHD</name>
<dbReference type="Proteomes" id="UP000002026">
    <property type="component" value="Chromosome"/>
</dbReference>
<dbReference type="SUPFAM" id="SSF69360">
    <property type="entry name" value="Cell wall binding repeat"/>
    <property type="match status" value="1"/>
</dbReference>
<dbReference type="RefSeq" id="WP_012797431.1">
    <property type="nucleotide sequence ID" value="NC_013165.1"/>
</dbReference>
<gene>
    <name evidence="4" type="ordered locus">Shel_02530</name>
</gene>
<organism evidence="4 5">
    <name type="scientific">Slackia heliotrinireducens (strain ATCC 29202 / DSM 20476 / NCTC 11029 / RHS 1)</name>
    <name type="common">Peptococcus heliotrinreducens</name>
    <dbReference type="NCBI Taxonomy" id="471855"/>
    <lineage>
        <taxon>Bacteria</taxon>
        <taxon>Bacillati</taxon>
        <taxon>Actinomycetota</taxon>
        <taxon>Coriobacteriia</taxon>
        <taxon>Eggerthellales</taxon>
        <taxon>Eggerthellaceae</taxon>
        <taxon>Slackia</taxon>
    </lineage>
</organism>
<evidence type="ECO:0000256" key="1">
    <source>
        <dbReference type="ARBA" id="ARBA00022737"/>
    </source>
</evidence>
<evidence type="ECO:0000313" key="5">
    <source>
        <dbReference type="Proteomes" id="UP000002026"/>
    </source>
</evidence>
<accession>C7N1M9</accession>
<keyword evidence="3" id="KW-0732">Signal</keyword>
<evidence type="ECO:0000313" key="4">
    <source>
        <dbReference type="EMBL" id="ACV21321.1"/>
    </source>
</evidence>
<evidence type="ECO:0000256" key="2">
    <source>
        <dbReference type="PROSITE-ProRule" id="PRU00591"/>
    </source>
</evidence>
<dbReference type="KEGG" id="shi:Shel_02530"/>
<dbReference type="AlphaFoldDB" id="C7N1M9"/>
<keyword evidence="1" id="KW-0677">Repeat</keyword>
<feature type="repeat" description="Cell wall-binding" evidence="2">
    <location>
        <begin position="318"/>
        <end position="337"/>
    </location>
</feature>
<dbReference type="Pfam" id="PF19085">
    <property type="entry name" value="Choline_bind_2"/>
    <property type="match status" value="1"/>
</dbReference>
<sequence>MKRLIMLPFTAAIALACATGFAYAEEAVEQEVAADDIVASEQGLVEQNAVEEADEAVVAQEAAADEADDAVQPLSNTFDGCSFYVEGGPFYFTGNPETPIISVEGPGGEELVNGKDFEVEYSMDLGPGDVYYRVIGLGSYEGASYEGYFYVIPTGTYPWDAIELENGKWLKNSKGWWYRYDTSGWACGIFASENGKIYYFNDAGYMVTGWQTLNYSGNDYMILEGGDIYFASNGAMQFRWSKIGGKWFYFDWPTGVVQYDWLRIDSNWYYIDYNKGMLTGWSKIGGKWYYFNKSGVMKTGWLKSGSNWYYLKSSGAMVTGWYQVGSKWYYFNSSGVMQANKWVGNYYLTSSGAMATNTWIGNYYVGADGKWVKGKTK</sequence>
<dbReference type="HOGENOM" id="CLU_733408_0_0_11"/>
<feature type="chain" id="PRO_5002980688" evidence="3">
    <location>
        <begin position="25"/>
        <end position="377"/>
    </location>
</feature>
<dbReference type="Gene3D" id="2.10.270.10">
    <property type="entry name" value="Cholin Binding"/>
    <property type="match status" value="2"/>
</dbReference>
<feature type="repeat" description="Cell wall-binding" evidence="2">
    <location>
        <begin position="278"/>
        <end position="297"/>
    </location>
</feature>
<dbReference type="PROSITE" id="PS51170">
    <property type="entry name" value="CW"/>
    <property type="match status" value="3"/>
</dbReference>
<dbReference type="Gene3D" id="2.10.270.20">
    <property type="match status" value="1"/>
</dbReference>
<proteinExistence type="predicted"/>
<keyword evidence="5" id="KW-1185">Reference proteome</keyword>